<organism evidence="6 7">
    <name type="scientific">Novosphingobium resinovorum</name>
    <dbReference type="NCBI Taxonomy" id="158500"/>
    <lineage>
        <taxon>Bacteria</taxon>
        <taxon>Pseudomonadati</taxon>
        <taxon>Pseudomonadota</taxon>
        <taxon>Alphaproteobacteria</taxon>
        <taxon>Sphingomonadales</taxon>
        <taxon>Sphingomonadaceae</taxon>
        <taxon>Novosphingobium</taxon>
    </lineage>
</organism>
<dbReference type="AlphaFoldDB" id="A0A031K5S3"/>
<evidence type="ECO:0000259" key="5">
    <source>
        <dbReference type="Pfam" id="PF25137"/>
    </source>
</evidence>
<dbReference type="SUPFAM" id="SSF56796">
    <property type="entry name" value="Dehydroquinate synthase-like"/>
    <property type="match status" value="1"/>
</dbReference>
<dbReference type="Pfam" id="PF25137">
    <property type="entry name" value="ADH_Fe_C"/>
    <property type="match status" value="1"/>
</dbReference>
<dbReference type="PANTHER" id="PTHR11496">
    <property type="entry name" value="ALCOHOL DEHYDROGENASE"/>
    <property type="match status" value="1"/>
</dbReference>
<dbReference type="InterPro" id="IPR056798">
    <property type="entry name" value="ADH_Fe_C"/>
</dbReference>
<protein>
    <submittedName>
        <fullName evidence="6">Maleylacetate reductase</fullName>
    </submittedName>
</protein>
<dbReference type="GO" id="GO:0046872">
    <property type="term" value="F:metal ion binding"/>
    <property type="evidence" value="ECO:0007669"/>
    <property type="project" value="InterPro"/>
</dbReference>
<dbReference type="CDD" id="cd08177">
    <property type="entry name" value="MAR"/>
    <property type="match status" value="1"/>
</dbReference>
<evidence type="ECO:0000256" key="2">
    <source>
        <dbReference type="ARBA" id="ARBA00023002"/>
    </source>
</evidence>
<dbReference type="eggNOG" id="COG1454">
    <property type="taxonomic scope" value="Bacteria"/>
</dbReference>
<gene>
    <name evidence="6" type="ORF">BV97_01145</name>
</gene>
<evidence type="ECO:0000259" key="4">
    <source>
        <dbReference type="Pfam" id="PF00465"/>
    </source>
</evidence>
<keyword evidence="3" id="KW-0520">NAD</keyword>
<reference evidence="6 7" key="1">
    <citation type="submission" date="2014-03" db="EMBL/GenBank/DDBJ databases">
        <title>Whole genome sequence of Novosphingobium resinovorum KF1.</title>
        <authorList>
            <person name="Gan H.M."/>
            <person name="Gan H.Y."/>
            <person name="Chew T.H."/>
            <person name="Savka M.A."/>
        </authorList>
    </citation>
    <scope>NUCLEOTIDE SEQUENCE [LARGE SCALE GENOMIC DNA]</scope>
    <source>
        <strain evidence="6 7">KF1</strain>
    </source>
</reference>
<evidence type="ECO:0000256" key="3">
    <source>
        <dbReference type="ARBA" id="ARBA00023027"/>
    </source>
</evidence>
<dbReference type="GO" id="GO:0004022">
    <property type="term" value="F:alcohol dehydrogenase (NAD+) activity"/>
    <property type="evidence" value="ECO:0007669"/>
    <property type="project" value="TreeGrafter"/>
</dbReference>
<evidence type="ECO:0000256" key="1">
    <source>
        <dbReference type="ARBA" id="ARBA00007358"/>
    </source>
</evidence>
<dbReference type="FunFam" id="3.40.50.1970:FF:000015">
    <property type="entry name" value="Maleylacetate reductase 1"/>
    <property type="match status" value="1"/>
</dbReference>
<feature type="domain" description="Alcohol dehydrogenase iron-type/glycerol dehydrogenase GldA" evidence="4">
    <location>
        <begin position="11"/>
        <end position="151"/>
    </location>
</feature>
<dbReference type="PATRIC" id="fig|158500.4.peg.1176"/>
<dbReference type="PANTHER" id="PTHR11496:SF102">
    <property type="entry name" value="ALCOHOL DEHYDROGENASE 4"/>
    <property type="match status" value="1"/>
</dbReference>
<keyword evidence="2" id="KW-0560">Oxidoreductase</keyword>
<dbReference type="GO" id="GO:0018506">
    <property type="term" value="F:maleylacetate reductase activity"/>
    <property type="evidence" value="ECO:0007669"/>
    <property type="project" value="InterPro"/>
</dbReference>
<feature type="domain" description="Fe-containing alcohol dehydrogenase-like C-terminal" evidence="5">
    <location>
        <begin position="163"/>
        <end position="343"/>
    </location>
</feature>
<dbReference type="Proteomes" id="UP000024329">
    <property type="component" value="Unassembled WGS sequence"/>
</dbReference>
<evidence type="ECO:0000313" key="7">
    <source>
        <dbReference type="Proteomes" id="UP000024329"/>
    </source>
</evidence>
<dbReference type="Gene3D" id="1.20.1090.10">
    <property type="entry name" value="Dehydroquinate synthase-like - alpha domain"/>
    <property type="match status" value="1"/>
</dbReference>
<dbReference type="EMBL" id="JFYZ01000002">
    <property type="protein sequence ID" value="EZP83952.1"/>
    <property type="molecule type" value="Genomic_DNA"/>
</dbReference>
<dbReference type="InterPro" id="IPR034786">
    <property type="entry name" value="MAR"/>
</dbReference>
<comment type="caution">
    <text evidence="6">The sequence shown here is derived from an EMBL/GenBank/DDBJ whole genome shotgun (WGS) entry which is preliminary data.</text>
</comment>
<accession>A0A031K5S3</accession>
<dbReference type="RefSeq" id="WP_036523926.1">
    <property type="nucleotide sequence ID" value="NZ_JFYZ01000002.1"/>
</dbReference>
<dbReference type="InterPro" id="IPR001670">
    <property type="entry name" value="ADH_Fe/GldA"/>
</dbReference>
<comment type="similarity">
    <text evidence="1">Belongs to the iron-containing alcohol dehydrogenase family.</text>
</comment>
<dbReference type="Gene3D" id="3.40.50.1970">
    <property type="match status" value="1"/>
</dbReference>
<evidence type="ECO:0000313" key="6">
    <source>
        <dbReference type="EMBL" id="EZP83952.1"/>
    </source>
</evidence>
<name>A0A031K5S3_9SPHN</name>
<dbReference type="Pfam" id="PF00465">
    <property type="entry name" value="Fe-ADH"/>
    <property type="match status" value="1"/>
</dbReference>
<sequence length="352" mass="36496">MNFIYEPLTYRVIFGAGTLARAGEELQRIGKRALILSTPEQSGDAAALAERLGASAVGLFTDAVMHVPVSTVDAAAARAFELKADCTVAIGGGSTIGLAKALSLRLDLPSLAIPTTYAGSEVTPIWGMTENGVKTTGRDRRVLPKAVIYDPELTMSLPAAMSIASGLNAIAHSMEGLYAFDGNPIVSLMAEDSIRALAGSLPAIKANPADADARAKALYGCWLAGSVLGAASVALHHKLCHTLGGSFDMPHAQTHTAVLPHAIAYNAPAVPEAMERAARALGGGDPAVRLFELAHGLGAEMSLAKLGMPRDGIETAARLAVANPYPNPRPITEEGITALLERALDGLPPLRS</sequence>
<dbReference type="InterPro" id="IPR039697">
    <property type="entry name" value="Alcohol_dehydrogenase_Fe"/>
</dbReference>
<proteinExistence type="inferred from homology"/>